<dbReference type="RefSeq" id="WP_081141919.1">
    <property type="nucleotide sequence ID" value="NZ_MWUE01000033.1"/>
</dbReference>
<dbReference type="CDD" id="cd06661">
    <property type="entry name" value="GGCT_like"/>
    <property type="match status" value="1"/>
</dbReference>
<keyword evidence="3" id="KW-1185">Reference proteome</keyword>
<dbReference type="InterPro" id="IPR013024">
    <property type="entry name" value="GGCT-like"/>
</dbReference>
<reference evidence="2 3" key="1">
    <citation type="submission" date="2017-02" db="EMBL/GenBank/DDBJ databases">
        <title>Whole genome shotgun sequence of Pantoea agglomerans strain AS1 isolated from a cycad, Zamia floridana in Central Florida, USA.</title>
        <authorList>
            <person name="Lata P."/>
            <person name="Govindarajan S."/>
            <person name="Qi F."/>
            <person name="Li J.-L."/>
            <person name="Maurya S.K."/>
            <person name="Sahoo M.K."/>
        </authorList>
    </citation>
    <scope>NUCLEOTIDE SEQUENCE [LARGE SCALE GENOMIC DNA]</scope>
    <source>
        <strain evidence="2 3">AS1</strain>
    </source>
</reference>
<evidence type="ECO:0000259" key="1">
    <source>
        <dbReference type="Pfam" id="PF06094"/>
    </source>
</evidence>
<feature type="domain" description="Gamma-glutamylcyclotransferase AIG2-like" evidence="1">
    <location>
        <begin position="4"/>
        <end position="106"/>
    </location>
</feature>
<dbReference type="InterPro" id="IPR009288">
    <property type="entry name" value="AIG2-like_dom"/>
</dbReference>
<sequence>MEKLFVYGTLCPGRSNAHILETIGGEWLAGWVKGVLHESGWGAALGFPAIQLDAQGAPVHGFVFQSSSLGQHWPMLDEFEAGYDRVPVTVNTDQGDQLTAWVYQIQPA</sequence>
<comment type="caution">
    <text evidence="2">The sequence shown here is derived from an EMBL/GenBank/DDBJ whole genome shotgun (WGS) entry which is preliminary data.</text>
</comment>
<dbReference type="EMBL" id="MWUE01000033">
    <property type="protein sequence ID" value="OQP30670.1"/>
    <property type="molecule type" value="Genomic_DNA"/>
</dbReference>
<dbReference type="Proteomes" id="UP000192769">
    <property type="component" value="Unassembled WGS sequence"/>
</dbReference>
<dbReference type="Pfam" id="PF06094">
    <property type="entry name" value="GGACT"/>
    <property type="match status" value="1"/>
</dbReference>
<organism evidence="2 3">
    <name type="scientific">Pantoea latae</name>
    <dbReference type="NCBI Taxonomy" id="1964541"/>
    <lineage>
        <taxon>Bacteria</taxon>
        <taxon>Pseudomonadati</taxon>
        <taxon>Pseudomonadota</taxon>
        <taxon>Gammaproteobacteria</taxon>
        <taxon>Enterobacterales</taxon>
        <taxon>Erwiniaceae</taxon>
        <taxon>Pantoea</taxon>
    </lineage>
</organism>
<proteinExistence type="predicted"/>
<accession>A0A1V9D9V9</accession>
<dbReference type="InterPro" id="IPR036568">
    <property type="entry name" value="GGCT-like_sf"/>
</dbReference>
<dbReference type="AlphaFoldDB" id="A0A1V9D9V9"/>
<evidence type="ECO:0000313" key="3">
    <source>
        <dbReference type="Proteomes" id="UP000192769"/>
    </source>
</evidence>
<evidence type="ECO:0000313" key="2">
    <source>
        <dbReference type="EMBL" id="OQP30670.1"/>
    </source>
</evidence>
<gene>
    <name evidence="2" type="ORF">B2J69_20750</name>
</gene>
<protein>
    <recommendedName>
        <fullName evidence="1">Gamma-glutamylcyclotransferase AIG2-like domain-containing protein</fullName>
    </recommendedName>
</protein>
<dbReference type="OrthoDB" id="5070127at2"/>
<name>A0A1V9D9V9_9GAMM</name>
<dbReference type="Gene3D" id="3.10.490.10">
    <property type="entry name" value="Gamma-glutamyl cyclotransferase-like"/>
    <property type="match status" value="1"/>
</dbReference>
<dbReference type="SUPFAM" id="SSF110857">
    <property type="entry name" value="Gamma-glutamyl cyclotransferase-like"/>
    <property type="match status" value="1"/>
</dbReference>